<dbReference type="HOGENOM" id="CLU_1404990_0_0_1"/>
<dbReference type="SMR" id="B7G4I8"/>
<organism evidence="5 6">
    <name type="scientific">Phaeodactylum tricornutum (strain CCAP 1055/1)</name>
    <dbReference type="NCBI Taxonomy" id="556484"/>
    <lineage>
        <taxon>Eukaryota</taxon>
        <taxon>Sar</taxon>
        <taxon>Stramenopiles</taxon>
        <taxon>Ochrophyta</taxon>
        <taxon>Bacillariophyta</taxon>
        <taxon>Bacillariophyceae</taxon>
        <taxon>Bacillariophycidae</taxon>
        <taxon>Naviculales</taxon>
        <taxon>Phaeodactylaceae</taxon>
        <taxon>Phaeodactylum</taxon>
    </lineage>
</organism>
<evidence type="ECO:0000313" key="5">
    <source>
        <dbReference type="EMBL" id="EEC46463.1"/>
    </source>
</evidence>
<dbReference type="GO" id="GO:0019825">
    <property type="term" value="F:oxygen binding"/>
    <property type="evidence" value="ECO:0007669"/>
    <property type="project" value="InterPro"/>
</dbReference>
<dbReference type="InParanoid" id="B7G4I8"/>
<dbReference type="KEGG" id="pti:PHATRDRAFT_37957"/>
<dbReference type="SUPFAM" id="SSF46458">
    <property type="entry name" value="Globin-like"/>
    <property type="match status" value="1"/>
</dbReference>
<dbReference type="Proteomes" id="UP000000759">
    <property type="component" value="Chromosome 14"/>
</dbReference>
<keyword evidence="2" id="KW-0349">Heme</keyword>
<dbReference type="EMBL" id="CM000616">
    <property type="protein sequence ID" value="EEC46463.1"/>
    <property type="molecule type" value="Genomic_DNA"/>
</dbReference>
<protein>
    <submittedName>
        <fullName evidence="5">Uncharacterized protein</fullName>
    </submittedName>
</protein>
<keyword evidence="6" id="KW-1185">Reference proteome</keyword>
<evidence type="ECO:0000313" key="6">
    <source>
        <dbReference type="Proteomes" id="UP000000759"/>
    </source>
</evidence>
<dbReference type="CDD" id="cd00454">
    <property type="entry name" value="TrHb1_N"/>
    <property type="match status" value="1"/>
</dbReference>
<reference evidence="5 6" key="1">
    <citation type="journal article" date="2008" name="Nature">
        <title>The Phaeodactylum genome reveals the evolutionary history of diatom genomes.</title>
        <authorList>
            <person name="Bowler C."/>
            <person name="Allen A.E."/>
            <person name="Badger J.H."/>
            <person name="Grimwood J."/>
            <person name="Jabbari K."/>
            <person name="Kuo A."/>
            <person name="Maheswari U."/>
            <person name="Martens C."/>
            <person name="Maumus F."/>
            <person name="Otillar R.P."/>
            <person name="Rayko E."/>
            <person name="Salamov A."/>
            <person name="Vandepoele K."/>
            <person name="Beszteri B."/>
            <person name="Gruber A."/>
            <person name="Heijde M."/>
            <person name="Katinka M."/>
            <person name="Mock T."/>
            <person name="Valentin K."/>
            <person name="Verret F."/>
            <person name="Berges J.A."/>
            <person name="Brownlee C."/>
            <person name="Cadoret J.P."/>
            <person name="Chiovitti A."/>
            <person name="Choi C.J."/>
            <person name="Coesel S."/>
            <person name="De Martino A."/>
            <person name="Detter J.C."/>
            <person name="Durkin C."/>
            <person name="Falciatore A."/>
            <person name="Fournet J."/>
            <person name="Haruta M."/>
            <person name="Huysman M.J."/>
            <person name="Jenkins B.D."/>
            <person name="Jiroutova K."/>
            <person name="Jorgensen R.E."/>
            <person name="Joubert Y."/>
            <person name="Kaplan A."/>
            <person name="Kroger N."/>
            <person name="Kroth P.G."/>
            <person name="La Roche J."/>
            <person name="Lindquist E."/>
            <person name="Lommer M."/>
            <person name="Martin-Jezequel V."/>
            <person name="Lopez P.J."/>
            <person name="Lucas S."/>
            <person name="Mangogna M."/>
            <person name="McGinnis K."/>
            <person name="Medlin L.K."/>
            <person name="Montsant A."/>
            <person name="Oudot-Le Secq M.P."/>
            <person name="Napoli C."/>
            <person name="Obornik M."/>
            <person name="Parker M.S."/>
            <person name="Petit J.L."/>
            <person name="Porcel B.M."/>
            <person name="Poulsen N."/>
            <person name="Robison M."/>
            <person name="Rychlewski L."/>
            <person name="Rynearson T.A."/>
            <person name="Schmutz J."/>
            <person name="Shapiro H."/>
            <person name="Siaut M."/>
            <person name="Stanley M."/>
            <person name="Sussman M.R."/>
            <person name="Taylor A.R."/>
            <person name="Vardi A."/>
            <person name="von Dassow P."/>
            <person name="Vyverman W."/>
            <person name="Willis A."/>
            <person name="Wyrwicz L.S."/>
            <person name="Rokhsar D.S."/>
            <person name="Weissenbach J."/>
            <person name="Armbrust E.V."/>
            <person name="Green B.R."/>
            <person name="Van de Peer Y."/>
            <person name="Grigoriev I.V."/>
        </authorList>
    </citation>
    <scope>NUCLEOTIDE SEQUENCE [LARGE SCALE GENOMIC DNA]</scope>
    <source>
        <strain evidence="5 6">CCAP 1055/1</strain>
    </source>
</reference>
<dbReference type="AlphaFoldDB" id="B7G4I8"/>
<evidence type="ECO:0000256" key="2">
    <source>
        <dbReference type="ARBA" id="ARBA00022617"/>
    </source>
</evidence>
<dbReference type="InterPro" id="IPR012292">
    <property type="entry name" value="Globin/Proto"/>
</dbReference>
<dbReference type="GO" id="GO:0020037">
    <property type="term" value="F:heme binding"/>
    <property type="evidence" value="ECO:0007669"/>
    <property type="project" value="InterPro"/>
</dbReference>
<proteinExistence type="predicted"/>
<reference evidence="6" key="2">
    <citation type="submission" date="2008-08" db="EMBL/GenBank/DDBJ databases">
        <authorList>
            <consortium name="Diatom Consortium"/>
            <person name="Grigoriev I."/>
            <person name="Grimwood J."/>
            <person name="Kuo A."/>
            <person name="Otillar R.P."/>
            <person name="Salamov A."/>
            <person name="Detter J.C."/>
            <person name="Lindquist E."/>
            <person name="Shapiro H."/>
            <person name="Lucas S."/>
            <person name="Glavina del Rio T."/>
            <person name="Pitluck S."/>
            <person name="Rokhsar D."/>
            <person name="Bowler C."/>
        </authorList>
    </citation>
    <scope>GENOME REANNOTATION</scope>
    <source>
        <strain evidence="6">CCAP 1055/1</strain>
    </source>
</reference>
<keyword evidence="3" id="KW-0479">Metal-binding</keyword>
<evidence type="ECO:0000256" key="4">
    <source>
        <dbReference type="ARBA" id="ARBA00023004"/>
    </source>
</evidence>
<keyword evidence="1" id="KW-0813">Transport</keyword>
<name>B7G4I8_PHATC</name>
<dbReference type="GO" id="GO:0046872">
    <property type="term" value="F:metal ion binding"/>
    <property type="evidence" value="ECO:0007669"/>
    <property type="project" value="UniProtKB-KW"/>
</dbReference>
<dbReference type="InterPro" id="IPR001486">
    <property type="entry name" value="Hemoglobin_trunc"/>
</dbReference>
<dbReference type="STRING" id="556484.B7G4I8"/>
<evidence type="ECO:0000256" key="1">
    <source>
        <dbReference type="ARBA" id="ARBA00022448"/>
    </source>
</evidence>
<dbReference type="InterPro" id="IPR009050">
    <property type="entry name" value="Globin-like_sf"/>
</dbReference>
<dbReference type="OrthoDB" id="45954at2759"/>
<keyword evidence="4" id="KW-0408">Iron</keyword>
<dbReference type="Pfam" id="PF01152">
    <property type="entry name" value="Bac_globin"/>
    <property type="match status" value="1"/>
</dbReference>
<gene>
    <name evidence="5" type="ORF">PHATRDRAFT_37957</name>
</gene>
<dbReference type="PaxDb" id="2850-Phatr37957"/>
<dbReference type="RefSeq" id="XP_002181923.1">
    <property type="nucleotide sequence ID" value="XM_002181887.1"/>
</dbReference>
<dbReference type="Gene3D" id="1.10.490.10">
    <property type="entry name" value="Globins"/>
    <property type="match status" value="1"/>
</dbReference>
<dbReference type="GeneID" id="7202875"/>
<sequence length="194" mass="21258">MTSDLLDRLGGETALKAAVDEFCVRLLDDSNLATFFEEASMPALKRHQLEFMKIAFSGVPDDLNVVDLLTKKQSRLFAEKNLNETHFDLVAGHFARALEHLKVPESLVEEASSVVLSLRPVFESGSKKFDVEEKEFGDSKSETLLQRLGGASAVRAADSLKSLSVPEHLINEAVDIISPLRAAFEEGALEAKSV</sequence>
<evidence type="ECO:0000256" key="3">
    <source>
        <dbReference type="ARBA" id="ARBA00022723"/>
    </source>
</evidence>
<dbReference type="eggNOG" id="ENOG502SC6F">
    <property type="taxonomic scope" value="Eukaryota"/>
</dbReference>
<accession>B7G4I8</accession>